<dbReference type="PIRSF" id="PIRSF021320">
    <property type="entry name" value="DUF984"/>
    <property type="match status" value="1"/>
</dbReference>
<gene>
    <name evidence="2" type="ORF">GBA63_13130</name>
</gene>
<dbReference type="Pfam" id="PF04266">
    <property type="entry name" value="ASCH"/>
    <property type="match status" value="1"/>
</dbReference>
<dbReference type="SUPFAM" id="SSF88697">
    <property type="entry name" value="PUA domain-like"/>
    <property type="match status" value="1"/>
</dbReference>
<protein>
    <submittedName>
        <fullName evidence="2">ASCH domain-containing protein</fullName>
    </submittedName>
</protein>
<dbReference type="CDD" id="cd06553">
    <property type="entry name" value="ASCH_Ef3133_like"/>
    <property type="match status" value="1"/>
</dbReference>
<dbReference type="Proteomes" id="UP000501452">
    <property type="component" value="Chromosome"/>
</dbReference>
<reference evidence="2 3" key="1">
    <citation type="submission" date="2019-10" db="EMBL/GenBank/DDBJ databases">
        <title>Rubrobacter sp nov SCSIO 52090 isolated from a deep-sea sediment in the South China Sea.</title>
        <authorList>
            <person name="Chen R.W."/>
        </authorList>
    </citation>
    <scope>NUCLEOTIDE SEQUENCE [LARGE SCALE GENOMIC DNA]</scope>
    <source>
        <strain evidence="2 3">SCSIO 52909</strain>
    </source>
</reference>
<sequence length="159" mass="17899">MGERVDENAVGAYWREYLETLPPGSPVREERYEAEPFGDGPELADELGALILAGKKTATCSALWEWEAEGETPVRPGEKSVVLDGGGNPLCIIETTEVAIRRFDEVDGRFAREEGEGDLSLEYWRGAHRRFFGRTLPTIGRTFAEDMPLVCERFRVIYK</sequence>
<dbReference type="SMART" id="SM01022">
    <property type="entry name" value="ASCH"/>
    <property type="match status" value="1"/>
</dbReference>
<evidence type="ECO:0000313" key="3">
    <source>
        <dbReference type="Proteomes" id="UP000501452"/>
    </source>
</evidence>
<organism evidence="2 3">
    <name type="scientific">Rubrobacter tropicus</name>
    <dbReference type="NCBI Taxonomy" id="2653851"/>
    <lineage>
        <taxon>Bacteria</taxon>
        <taxon>Bacillati</taxon>
        <taxon>Actinomycetota</taxon>
        <taxon>Rubrobacteria</taxon>
        <taxon>Rubrobacterales</taxon>
        <taxon>Rubrobacteraceae</taxon>
        <taxon>Rubrobacter</taxon>
    </lineage>
</organism>
<dbReference type="EMBL" id="CP045119">
    <property type="protein sequence ID" value="QIN83473.1"/>
    <property type="molecule type" value="Genomic_DNA"/>
</dbReference>
<dbReference type="AlphaFoldDB" id="A0A6G8QAL0"/>
<keyword evidence="3" id="KW-1185">Reference proteome</keyword>
<proteinExistence type="predicted"/>
<name>A0A6G8QAL0_9ACTN</name>
<accession>A0A6G8QAL0</accession>
<dbReference type="InterPro" id="IPR007374">
    <property type="entry name" value="ASCH_domain"/>
</dbReference>
<dbReference type="PANTHER" id="PTHR39203:SF1">
    <property type="entry name" value="CYTOPLASMIC PROTEIN"/>
    <property type="match status" value="1"/>
</dbReference>
<dbReference type="Gene3D" id="3.10.400.10">
    <property type="entry name" value="Sulfate adenylyltransferase"/>
    <property type="match status" value="1"/>
</dbReference>
<evidence type="ECO:0000313" key="2">
    <source>
        <dbReference type="EMBL" id="QIN83473.1"/>
    </source>
</evidence>
<dbReference type="InterPro" id="IPR009326">
    <property type="entry name" value="DUF984"/>
</dbReference>
<dbReference type="InterPro" id="IPR015947">
    <property type="entry name" value="PUA-like_sf"/>
</dbReference>
<dbReference type="PANTHER" id="PTHR39203">
    <property type="entry name" value="CYTOPLASMIC PROTEIN-RELATED"/>
    <property type="match status" value="1"/>
</dbReference>
<dbReference type="KEGG" id="rub:GBA63_13130"/>
<feature type="domain" description="ASCH" evidence="1">
    <location>
        <begin position="35"/>
        <end position="158"/>
    </location>
</feature>
<dbReference type="RefSeq" id="WP_166176795.1">
    <property type="nucleotide sequence ID" value="NZ_CP045119.1"/>
</dbReference>
<evidence type="ECO:0000259" key="1">
    <source>
        <dbReference type="SMART" id="SM01022"/>
    </source>
</evidence>